<dbReference type="PANTHER" id="PTHR46300">
    <property type="entry name" value="P450, PUTATIVE (EUROFUNG)-RELATED-RELATED"/>
    <property type="match status" value="1"/>
</dbReference>
<keyword evidence="7 13" id="KW-0479">Metal-binding</keyword>
<evidence type="ECO:0000256" key="6">
    <source>
        <dbReference type="ARBA" id="ARBA00022692"/>
    </source>
</evidence>
<evidence type="ECO:0000256" key="1">
    <source>
        <dbReference type="ARBA" id="ARBA00001971"/>
    </source>
</evidence>
<dbReference type="InterPro" id="IPR036396">
    <property type="entry name" value="Cyt_P450_sf"/>
</dbReference>
<dbReference type="CDD" id="cd11065">
    <property type="entry name" value="CYP64-like"/>
    <property type="match status" value="1"/>
</dbReference>
<evidence type="ECO:0000256" key="13">
    <source>
        <dbReference type="PIRSR" id="PIRSR602401-1"/>
    </source>
</evidence>
<dbReference type="Gene3D" id="1.10.630.10">
    <property type="entry name" value="Cytochrome P450"/>
    <property type="match status" value="1"/>
</dbReference>
<dbReference type="PROSITE" id="PS00086">
    <property type="entry name" value="CYTOCHROME_P450"/>
    <property type="match status" value="1"/>
</dbReference>
<dbReference type="InterPro" id="IPR050364">
    <property type="entry name" value="Cytochrome_P450_fung"/>
</dbReference>
<dbReference type="SUPFAM" id="SSF48264">
    <property type="entry name" value="Cytochrome P450"/>
    <property type="match status" value="1"/>
</dbReference>
<protein>
    <submittedName>
        <fullName evidence="16">Cytochrome P450 monooxygenase</fullName>
    </submittedName>
</protein>
<evidence type="ECO:0000256" key="14">
    <source>
        <dbReference type="RuleBase" id="RU000461"/>
    </source>
</evidence>
<evidence type="ECO:0000256" key="8">
    <source>
        <dbReference type="ARBA" id="ARBA00022989"/>
    </source>
</evidence>
<dbReference type="PRINTS" id="PR00463">
    <property type="entry name" value="EP450I"/>
</dbReference>
<evidence type="ECO:0000256" key="9">
    <source>
        <dbReference type="ARBA" id="ARBA00023002"/>
    </source>
</evidence>
<accession>A0AA86IYF6</accession>
<evidence type="ECO:0000313" key="16">
    <source>
        <dbReference type="EMBL" id="BED43028.1"/>
    </source>
</evidence>
<keyword evidence="10 13" id="KW-0408">Iron</keyword>
<dbReference type="InterPro" id="IPR001128">
    <property type="entry name" value="Cyt_P450"/>
</dbReference>
<keyword evidence="8 15" id="KW-1133">Transmembrane helix</keyword>
<evidence type="ECO:0000256" key="15">
    <source>
        <dbReference type="SAM" id="Phobius"/>
    </source>
</evidence>
<evidence type="ECO:0000256" key="2">
    <source>
        <dbReference type="ARBA" id="ARBA00004167"/>
    </source>
</evidence>
<keyword evidence="6 15" id="KW-0812">Transmembrane</keyword>
<dbReference type="Pfam" id="PF00067">
    <property type="entry name" value="p450"/>
    <property type="match status" value="1"/>
</dbReference>
<dbReference type="EMBL" id="LC761783">
    <property type="protein sequence ID" value="BED43028.1"/>
    <property type="molecule type" value="mRNA"/>
</dbReference>
<evidence type="ECO:0000256" key="11">
    <source>
        <dbReference type="ARBA" id="ARBA00023033"/>
    </source>
</evidence>
<dbReference type="GO" id="GO:0004497">
    <property type="term" value="F:monooxygenase activity"/>
    <property type="evidence" value="ECO:0007669"/>
    <property type="project" value="UniProtKB-KW"/>
</dbReference>
<evidence type="ECO:0000256" key="7">
    <source>
        <dbReference type="ARBA" id="ARBA00022723"/>
    </source>
</evidence>
<comment type="cofactor">
    <cofactor evidence="1 13">
        <name>heme</name>
        <dbReference type="ChEBI" id="CHEBI:30413"/>
    </cofactor>
</comment>
<organism evidence="16">
    <name type="scientific">Trametes versicolor</name>
    <name type="common">White-rot fungus</name>
    <name type="synonym">Coriolus versicolor</name>
    <dbReference type="NCBI Taxonomy" id="5325"/>
    <lineage>
        <taxon>Eukaryota</taxon>
        <taxon>Fungi</taxon>
        <taxon>Dikarya</taxon>
        <taxon>Basidiomycota</taxon>
        <taxon>Agaricomycotina</taxon>
        <taxon>Agaricomycetes</taxon>
        <taxon>Polyporales</taxon>
        <taxon>Polyporaceae</taxon>
        <taxon>Trametes</taxon>
    </lineage>
</organism>
<keyword evidence="11 14" id="KW-0503">Monooxygenase</keyword>
<reference evidence="16" key="1">
    <citation type="submission" date="2023-03" db="EMBL/GenBank/DDBJ databases">
        <title>cytochrome P450 monooxygenase from Trametes versicolor.</title>
        <authorList>
            <person name="Ichinose H."/>
        </authorList>
    </citation>
    <scope>NUCLEOTIDE SEQUENCE</scope>
    <source>
        <strain evidence="16">NBRC 30340</strain>
    </source>
</reference>
<evidence type="ECO:0000256" key="4">
    <source>
        <dbReference type="ARBA" id="ARBA00010617"/>
    </source>
</evidence>
<keyword evidence="9 14" id="KW-0560">Oxidoreductase</keyword>
<gene>
    <name evidence="16" type="primary">CYP5359AY1</name>
</gene>
<keyword evidence="5 13" id="KW-0349">Heme</keyword>
<evidence type="ECO:0000256" key="5">
    <source>
        <dbReference type="ARBA" id="ARBA00022617"/>
    </source>
</evidence>
<dbReference type="InterPro" id="IPR002401">
    <property type="entry name" value="Cyt_P450_E_grp-I"/>
</dbReference>
<feature type="transmembrane region" description="Helical" evidence="15">
    <location>
        <begin position="6"/>
        <end position="26"/>
    </location>
</feature>
<dbReference type="AlphaFoldDB" id="A0AA86IYF6"/>
<dbReference type="GO" id="GO:0016705">
    <property type="term" value="F:oxidoreductase activity, acting on paired donors, with incorporation or reduction of molecular oxygen"/>
    <property type="evidence" value="ECO:0007669"/>
    <property type="project" value="InterPro"/>
</dbReference>
<keyword evidence="12 15" id="KW-0472">Membrane</keyword>
<dbReference type="PANTHER" id="PTHR46300:SF7">
    <property type="entry name" value="P450, PUTATIVE (EUROFUNG)-RELATED"/>
    <property type="match status" value="1"/>
</dbReference>
<feature type="binding site" description="axial binding residue" evidence="13">
    <location>
        <position position="452"/>
    </location>
    <ligand>
        <name>heme</name>
        <dbReference type="ChEBI" id="CHEBI:30413"/>
    </ligand>
    <ligandPart>
        <name>Fe</name>
        <dbReference type="ChEBI" id="CHEBI:18248"/>
    </ligandPart>
</feature>
<sequence>MPFEPYLSSPGLALVFAFFALVVLYVRSVLSWRARTRGLPLPPGPRPLPVIGNMLDIPKNRPWRGYRALCAQYGEMVYMRVLGTPMLVVGSAQLANELLNRRSKNTPDRPPNPVIELSGQDHNPALLPYGQWWRRHRREFWQHFHPGTIHRYLFIQRTCTHRFLGSLLESSTALRENIRYSMQGTILQTVYGADIKDETDVRLFVAADAIEGVGQSTPGHFAVEILPFLRYLPSWLPGAGFQKMFAKCKIANERMKHSLFDEVRQCLDSGELRPGVATDLLTRMRGKRDDQSSLALEEIDIAKNVCAVAVAGSSDTTGYTLEAFCFAMALYPDVQKRAQAELDAIVGPGRLPDHSDTDALVYINAVVKEALRWHVVFPVGIPHSTLEDDQVNGYFVPAGTTIIANVWDILHDPVTYEDPFAFRPERFIKDGKLDATVQDPTDYMFGFGRRICPGRYLAIPSLFINIASLLHVFEFSLPLDDNGHPVSAKYEEGHGLVSAPEDCQCVIKPRSAEAEALIREAYRLATAEEEA</sequence>
<name>A0AA86IYF6_TRAVE</name>
<dbReference type="InterPro" id="IPR017972">
    <property type="entry name" value="Cyt_P450_CS"/>
</dbReference>
<comment type="pathway">
    <text evidence="3">Secondary metabolite biosynthesis.</text>
</comment>
<dbReference type="GO" id="GO:0020037">
    <property type="term" value="F:heme binding"/>
    <property type="evidence" value="ECO:0007669"/>
    <property type="project" value="InterPro"/>
</dbReference>
<proteinExistence type="evidence at transcript level"/>
<dbReference type="GO" id="GO:0016020">
    <property type="term" value="C:membrane"/>
    <property type="evidence" value="ECO:0007669"/>
    <property type="project" value="UniProtKB-SubCell"/>
</dbReference>
<evidence type="ECO:0000256" key="10">
    <source>
        <dbReference type="ARBA" id="ARBA00023004"/>
    </source>
</evidence>
<evidence type="ECO:0000256" key="3">
    <source>
        <dbReference type="ARBA" id="ARBA00005179"/>
    </source>
</evidence>
<comment type="subcellular location">
    <subcellularLocation>
        <location evidence="2">Membrane</location>
        <topology evidence="2">Single-pass membrane protein</topology>
    </subcellularLocation>
</comment>
<comment type="similarity">
    <text evidence="4 14">Belongs to the cytochrome P450 family.</text>
</comment>
<dbReference type="GO" id="GO:0005506">
    <property type="term" value="F:iron ion binding"/>
    <property type="evidence" value="ECO:0007669"/>
    <property type="project" value="InterPro"/>
</dbReference>
<evidence type="ECO:0000256" key="12">
    <source>
        <dbReference type="ARBA" id="ARBA00023136"/>
    </source>
</evidence>